<dbReference type="EMBL" id="OP072641">
    <property type="protein sequence ID" value="UVX66852.1"/>
    <property type="molecule type" value="Genomic_DNA"/>
</dbReference>
<evidence type="ECO:0000313" key="1">
    <source>
        <dbReference type="EMBL" id="UVX66852.1"/>
    </source>
</evidence>
<accession>A0ABY5TRW4</accession>
<sequence length="109" mass="12576">MKSWDSMLTPAEREAMKNYKHKEAARKPLPSVRILAELGDLYGWQAIRDVLENNVAPDLMMKLIKEGRRVQRLKLADQYRMTFECLTAAFSKHGDRKITSILNNLGKDV</sequence>
<organism evidence="1 2">
    <name type="scientific">Bacteriophage sp</name>
    <dbReference type="NCBI Taxonomy" id="38018"/>
    <lineage>
        <taxon>Viruses</taxon>
    </lineage>
</organism>
<name>A0ABY5TRW4_9VIRU</name>
<evidence type="ECO:0000313" key="2">
    <source>
        <dbReference type="Proteomes" id="UP001158726"/>
    </source>
</evidence>
<proteinExistence type="predicted"/>
<protein>
    <submittedName>
        <fullName evidence="1">Uncharacterized protein</fullName>
    </submittedName>
</protein>
<keyword evidence="2" id="KW-1185">Reference proteome</keyword>
<reference evidence="1" key="1">
    <citation type="submission" date="2022-07" db="EMBL/GenBank/DDBJ databases">
        <authorList>
            <person name="Nishijima S."/>
        </authorList>
    </citation>
    <scope>NUCLEOTIDE SEQUENCE</scope>
    <source>
        <strain evidence="1">3465_136698</strain>
    </source>
</reference>
<dbReference type="Proteomes" id="UP001158726">
    <property type="component" value="Segment"/>
</dbReference>